<proteinExistence type="predicted"/>
<evidence type="ECO:0000256" key="1">
    <source>
        <dbReference type="ARBA" id="ARBA00022670"/>
    </source>
</evidence>
<evidence type="ECO:0000256" key="3">
    <source>
        <dbReference type="ARBA" id="ARBA00022825"/>
    </source>
</evidence>
<keyword evidence="5" id="KW-0732">Signal</keyword>
<dbReference type="SUPFAM" id="SSF50494">
    <property type="entry name" value="Trypsin-like serine proteases"/>
    <property type="match status" value="1"/>
</dbReference>
<feature type="domain" description="Peptidase S1" evidence="6">
    <location>
        <begin position="35"/>
        <end position="202"/>
    </location>
</feature>
<dbReference type="EMBL" id="GEBQ01018036">
    <property type="protein sequence ID" value="JAT21941.1"/>
    <property type="molecule type" value="Transcribed_RNA"/>
</dbReference>
<evidence type="ECO:0000256" key="4">
    <source>
        <dbReference type="ARBA" id="ARBA00023157"/>
    </source>
</evidence>
<dbReference type="InterPro" id="IPR043504">
    <property type="entry name" value="Peptidase_S1_PA_chymotrypsin"/>
</dbReference>
<dbReference type="InterPro" id="IPR050430">
    <property type="entry name" value="Peptidase_S1"/>
</dbReference>
<reference evidence="7" key="1">
    <citation type="submission" date="2015-11" db="EMBL/GenBank/DDBJ databases">
        <title>De novo transcriptome assembly of four potential Pierce s Disease insect vectors from Arizona vineyards.</title>
        <authorList>
            <person name="Tassone E.E."/>
        </authorList>
    </citation>
    <scope>NUCLEOTIDE SEQUENCE</scope>
</reference>
<dbReference type="AlphaFoldDB" id="A0A1B6LE14"/>
<evidence type="ECO:0000259" key="6">
    <source>
        <dbReference type="PROSITE" id="PS50240"/>
    </source>
</evidence>
<feature type="chain" id="PRO_5008587354" description="Peptidase S1 domain-containing protein" evidence="5">
    <location>
        <begin position="19"/>
        <end position="215"/>
    </location>
</feature>
<feature type="signal peptide" evidence="5">
    <location>
        <begin position="1"/>
        <end position="18"/>
    </location>
</feature>
<dbReference type="PROSITE" id="PS50240">
    <property type="entry name" value="TRYPSIN_DOM"/>
    <property type="match status" value="1"/>
</dbReference>
<dbReference type="Pfam" id="PF00089">
    <property type="entry name" value="Trypsin"/>
    <property type="match status" value="1"/>
</dbReference>
<keyword evidence="2" id="KW-0378">Hydrolase</keyword>
<gene>
    <name evidence="7" type="ORF">g.13176</name>
</gene>
<keyword evidence="1" id="KW-0645">Protease</keyword>
<dbReference type="SMART" id="SM00020">
    <property type="entry name" value="Tryp_SPc"/>
    <property type="match status" value="1"/>
</dbReference>
<dbReference type="GO" id="GO:0006508">
    <property type="term" value="P:proteolysis"/>
    <property type="evidence" value="ECO:0007669"/>
    <property type="project" value="UniProtKB-KW"/>
</dbReference>
<feature type="non-terminal residue" evidence="7">
    <location>
        <position position="1"/>
    </location>
</feature>
<evidence type="ECO:0000256" key="2">
    <source>
        <dbReference type="ARBA" id="ARBA00022801"/>
    </source>
</evidence>
<protein>
    <recommendedName>
        <fullName evidence="6">Peptidase S1 domain-containing protein</fullName>
    </recommendedName>
</protein>
<dbReference type="PANTHER" id="PTHR24276">
    <property type="entry name" value="POLYSERASE-RELATED"/>
    <property type="match status" value="1"/>
</dbReference>
<keyword evidence="3" id="KW-0720">Serine protease</keyword>
<accession>A0A1B6LE14</accession>
<dbReference type="PANTHER" id="PTHR24276:SF98">
    <property type="entry name" value="FI18310P1-RELATED"/>
    <property type="match status" value="1"/>
</dbReference>
<evidence type="ECO:0000313" key="7">
    <source>
        <dbReference type="EMBL" id="JAT21941.1"/>
    </source>
</evidence>
<dbReference type="Gene3D" id="2.40.10.10">
    <property type="entry name" value="Trypsin-like serine proteases"/>
    <property type="match status" value="1"/>
</dbReference>
<dbReference type="InterPro" id="IPR001254">
    <property type="entry name" value="Trypsin_dom"/>
</dbReference>
<name>A0A1B6LE14_9HEMI</name>
<dbReference type="InterPro" id="IPR009003">
    <property type="entry name" value="Peptidase_S1_PA"/>
</dbReference>
<evidence type="ECO:0000256" key="5">
    <source>
        <dbReference type="SAM" id="SignalP"/>
    </source>
</evidence>
<organism evidence="7">
    <name type="scientific">Graphocephala atropunctata</name>
    <dbReference type="NCBI Taxonomy" id="36148"/>
    <lineage>
        <taxon>Eukaryota</taxon>
        <taxon>Metazoa</taxon>
        <taxon>Ecdysozoa</taxon>
        <taxon>Arthropoda</taxon>
        <taxon>Hexapoda</taxon>
        <taxon>Insecta</taxon>
        <taxon>Pterygota</taxon>
        <taxon>Neoptera</taxon>
        <taxon>Paraneoptera</taxon>
        <taxon>Hemiptera</taxon>
        <taxon>Auchenorrhyncha</taxon>
        <taxon>Membracoidea</taxon>
        <taxon>Cicadellidae</taxon>
        <taxon>Cicadellinae</taxon>
        <taxon>Cicadellini</taxon>
        <taxon>Graphocephala</taxon>
    </lineage>
</organism>
<dbReference type="GO" id="GO:0004252">
    <property type="term" value="F:serine-type endopeptidase activity"/>
    <property type="evidence" value="ECO:0007669"/>
    <property type="project" value="InterPro"/>
</dbReference>
<sequence>SLKYFLVLLIVGVAWCAASEVVSPHSSNTNSGLGIYDGKPTTIQKHPYLATLLWKNSLWCAGTIVSPSWVITTGDCALNSSISDLSVVVGSSDGINGKKYQVKSSIIHPKFTYPDDDYDYACIQIKGKFKWSSKTKPIKLGTKEPKANTKLIVAGYGATGDWADAFVYKNAVYSLFAFGAKFGFCSSGAHPCGLADITAGASWIKKITGAKYDYE</sequence>
<keyword evidence="4" id="KW-1015">Disulfide bond</keyword>